<dbReference type="EMBL" id="JBHTMX010000207">
    <property type="protein sequence ID" value="MFD1333336.1"/>
    <property type="molecule type" value="Genomic_DNA"/>
</dbReference>
<dbReference type="RefSeq" id="WP_378776799.1">
    <property type="nucleotide sequence ID" value="NZ_JBHTMX010000207.1"/>
</dbReference>
<feature type="signal peptide" evidence="6">
    <location>
        <begin position="1"/>
        <end position="29"/>
    </location>
</feature>
<evidence type="ECO:0000256" key="5">
    <source>
        <dbReference type="SAM" id="MobiDB-lite"/>
    </source>
</evidence>
<name>A0ABW3ZAN1_9HYPH</name>
<dbReference type="InterPro" id="IPR006665">
    <property type="entry name" value="OmpA-like"/>
</dbReference>
<dbReference type="PANTHER" id="PTHR30329">
    <property type="entry name" value="STATOR ELEMENT OF FLAGELLAR MOTOR COMPLEX"/>
    <property type="match status" value="1"/>
</dbReference>
<keyword evidence="9" id="KW-1185">Reference proteome</keyword>
<accession>A0ABW3ZAN1</accession>
<comment type="subcellular location">
    <subcellularLocation>
        <location evidence="1">Cell outer membrane</location>
    </subcellularLocation>
</comment>
<reference evidence="9" key="1">
    <citation type="journal article" date="2019" name="Int. J. Syst. Evol. Microbiol.">
        <title>The Global Catalogue of Microorganisms (GCM) 10K type strain sequencing project: providing services to taxonomists for standard genome sequencing and annotation.</title>
        <authorList>
            <consortium name="The Broad Institute Genomics Platform"/>
            <consortium name="The Broad Institute Genome Sequencing Center for Infectious Disease"/>
            <person name="Wu L."/>
            <person name="Ma J."/>
        </authorList>
    </citation>
    <scope>NUCLEOTIDE SEQUENCE [LARGE SCALE GENOMIC DNA]</scope>
    <source>
        <strain evidence="9">CCUG 61696</strain>
    </source>
</reference>
<dbReference type="Pfam" id="PF00691">
    <property type="entry name" value="OmpA"/>
    <property type="match status" value="1"/>
</dbReference>
<sequence>MPSSPSVRFDLGASMLALVLAATSVPALAQTDPLTEAPGAARPAVEAPAGPAAEAQGAAEERATVNPTANEIIRSLAPFADGNPNAPRRYRDVDTDGGRARVDYGRAIDLTVFFAYDSATLTPEARIQLEPLGRALQSERLARHRFLLAGHTDAAGDRRYNQRLSFRRALEVKAYLVEAYGIRPGRLQVVGWGFSRLKSPEAPLSRVNRRVEVALIAPARGSRADEPSAGWEQAAFGPGCGFEEIRDPRLRKPLDLDDFAAAPAAVCAAALDMDDLTTYAPRR</sequence>
<evidence type="ECO:0000256" key="3">
    <source>
        <dbReference type="ARBA" id="ARBA00023237"/>
    </source>
</evidence>
<dbReference type="Gene3D" id="3.30.1330.60">
    <property type="entry name" value="OmpA-like domain"/>
    <property type="match status" value="1"/>
</dbReference>
<evidence type="ECO:0000256" key="2">
    <source>
        <dbReference type="ARBA" id="ARBA00023136"/>
    </source>
</evidence>
<evidence type="ECO:0000313" key="9">
    <source>
        <dbReference type="Proteomes" id="UP001597171"/>
    </source>
</evidence>
<protein>
    <submittedName>
        <fullName evidence="8">OmpA family protein</fullName>
    </submittedName>
</protein>
<dbReference type="InterPro" id="IPR036737">
    <property type="entry name" value="OmpA-like_sf"/>
</dbReference>
<feature type="chain" id="PRO_5046282356" evidence="6">
    <location>
        <begin position="30"/>
        <end position="283"/>
    </location>
</feature>
<dbReference type="PANTHER" id="PTHR30329:SF21">
    <property type="entry name" value="LIPOPROTEIN YIAD-RELATED"/>
    <property type="match status" value="1"/>
</dbReference>
<keyword evidence="6" id="KW-0732">Signal</keyword>
<feature type="compositionally biased region" description="Low complexity" evidence="5">
    <location>
        <begin position="37"/>
        <end position="58"/>
    </location>
</feature>
<proteinExistence type="predicted"/>
<keyword evidence="3" id="KW-0998">Cell outer membrane</keyword>
<dbReference type="Proteomes" id="UP001597171">
    <property type="component" value="Unassembled WGS sequence"/>
</dbReference>
<dbReference type="PROSITE" id="PS51123">
    <property type="entry name" value="OMPA_2"/>
    <property type="match status" value="1"/>
</dbReference>
<dbReference type="PRINTS" id="PR01021">
    <property type="entry name" value="OMPADOMAIN"/>
</dbReference>
<evidence type="ECO:0000313" key="8">
    <source>
        <dbReference type="EMBL" id="MFD1333336.1"/>
    </source>
</evidence>
<dbReference type="SUPFAM" id="SSF103088">
    <property type="entry name" value="OmpA-like"/>
    <property type="match status" value="1"/>
</dbReference>
<feature type="domain" description="OmpA-like" evidence="7">
    <location>
        <begin position="101"/>
        <end position="219"/>
    </location>
</feature>
<feature type="region of interest" description="Disordered" evidence="5">
    <location>
        <begin position="37"/>
        <end position="63"/>
    </location>
</feature>
<evidence type="ECO:0000256" key="6">
    <source>
        <dbReference type="SAM" id="SignalP"/>
    </source>
</evidence>
<evidence type="ECO:0000256" key="1">
    <source>
        <dbReference type="ARBA" id="ARBA00004442"/>
    </source>
</evidence>
<dbReference type="CDD" id="cd07185">
    <property type="entry name" value="OmpA_C-like"/>
    <property type="match status" value="1"/>
</dbReference>
<evidence type="ECO:0000256" key="4">
    <source>
        <dbReference type="PROSITE-ProRule" id="PRU00473"/>
    </source>
</evidence>
<organism evidence="8 9">
    <name type="scientific">Methylopila musalis</name>
    <dbReference type="NCBI Taxonomy" id="1134781"/>
    <lineage>
        <taxon>Bacteria</taxon>
        <taxon>Pseudomonadati</taxon>
        <taxon>Pseudomonadota</taxon>
        <taxon>Alphaproteobacteria</taxon>
        <taxon>Hyphomicrobiales</taxon>
        <taxon>Methylopilaceae</taxon>
        <taxon>Methylopila</taxon>
    </lineage>
</organism>
<comment type="caution">
    <text evidence="8">The sequence shown here is derived from an EMBL/GenBank/DDBJ whole genome shotgun (WGS) entry which is preliminary data.</text>
</comment>
<gene>
    <name evidence="8" type="ORF">ACFQ4O_15160</name>
</gene>
<dbReference type="InterPro" id="IPR050330">
    <property type="entry name" value="Bact_OuterMem_StrucFunc"/>
</dbReference>
<keyword evidence="2 4" id="KW-0472">Membrane</keyword>
<dbReference type="InterPro" id="IPR006664">
    <property type="entry name" value="OMP_bac"/>
</dbReference>
<evidence type="ECO:0000259" key="7">
    <source>
        <dbReference type="PROSITE" id="PS51123"/>
    </source>
</evidence>